<dbReference type="InterPro" id="IPR036249">
    <property type="entry name" value="Thioredoxin-like_sf"/>
</dbReference>
<dbReference type="InterPro" id="IPR001853">
    <property type="entry name" value="DSBA-like_thioredoxin_dom"/>
</dbReference>
<name>A0A3T0EC69_9PROT</name>
<dbReference type="EMBL" id="CP018911">
    <property type="protein sequence ID" value="AZU04889.1"/>
    <property type="molecule type" value="Genomic_DNA"/>
</dbReference>
<sequence length="219" mass="24011">MASVNVDLVLDPVCPWCWLGHRYWQAAQALVPEIPVETVLRPFQLDASIPKAGLPYQDYMRKRVGEDSQGRFKAMREHLEAAGPEAGIVFNFDEIPMRPNTMDAHRLIRWAQGQGKGADAAEALFKAYFEERRDIGAASELTAIAESIGLDANVVADLLSTHRDKDVLEREEKFYRSLGVAGVPCFIFNGAFAVSGAEAPDVLAGAIRKAASLPPEEDA</sequence>
<dbReference type="OrthoDB" id="9799122at2"/>
<dbReference type="CDD" id="cd03024">
    <property type="entry name" value="DsbA_FrnE"/>
    <property type="match status" value="1"/>
</dbReference>
<organism evidence="1 2">
    <name type="scientific">Glycocaulis alkaliphilus</name>
    <dbReference type="NCBI Taxonomy" id="1434191"/>
    <lineage>
        <taxon>Bacteria</taxon>
        <taxon>Pseudomonadati</taxon>
        <taxon>Pseudomonadota</taxon>
        <taxon>Alphaproteobacteria</taxon>
        <taxon>Maricaulales</taxon>
        <taxon>Maricaulaceae</taxon>
        <taxon>Glycocaulis</taxon>
    </lineage>
</organism>
<dbReference type="AlphaFoldDB" id="A0A3T0EC69"/>
<evidence type="ECO:0000313" key="2">
    <source>
        <dbReference type="Proteomes" id="UP000286954"/>
    </source>
</evidence>
<dbReference type="Pfam" id="PF01323">
    <property type="entry name" value="DSBA"/>
    <property type="match status" value="1"/>
</dbReference>
<proteinExistence type="predicted"/>
<accession>A0A3T0EC69</accession>
<dbReference type="Gene3D" id="3.40.30.10">
    <property type="entry name" value="Glutaredoxin"/>
    <property type="match status" value="1"/>
</dbReference>
<keyword evidence="2" id="KW-1185">Reference proteome</keyword>
<dbReference type="PANTHER" id="PTHR13887:SF41">
    <property type="entry name" value="THIOREDOXIN SUPERFAMILY PROTEIN"/>
    <property type="match status" value="1"/>
</dbReference>
<gene>
    <name evidence="1" type="ORF">X907_2374</name>
</gene>
<dbReference type="KEGG" id="gak:X907_2374"/>
<dbReference type="GO" id="GO:0016491">
    <property type="term" value="F:oxidoreductase activity"/>
    <property type="evidence" value="ECO:0007669"/>
    <property type="project" value="InterPro"/>
</dbReference>
<evidence type="ECO:0000313" key="1">
    <source>
        <dbReference type="EMBL" id="AZU04889.1"/>
    </source>
</evidence>
<dbReference type="SUPFAM" id="SSF52833">
    <property type="entry name" value="Thioredoxin-like"/>
    <property type="match status" value="1"/>
</dbReference>
<protein>
    <submittedName>
        <fullName evidence="1">DsbA oxidoreductase</fullName>
    </submittedName>
</protein>
<reference evidence="1 2" key="1">
    <citation type="submission" date="2016-12" db="EMBL/GenBank/DDBJ databases">
        <title>The genome of dimorphic prosthecate Glycocaulis alkaliphilus 6b-8t, isolated from crude oil dictates its adaptability in petroleum environments.</title>
        <authorList>
            <person name="Wu X.-L."/>
            <person name="Geng S."/>
        </authorList>
    </citation>
    <scope>NUCLEOTIDE SEQUENCE [LARGE SCALE GENOMIC DNA]</scope>
    <source>
        <strain evidence="1 2">6B-8</strain>
    </source>
</reference>
<dbReference type="Proteomes" id="UP000286954">
    <property type="component" value="Chromosome"/>
</dbReference>
<dbReference type="PANTHER" id="PTHR13887">
    <property type="entry name" value="GLUTATHIONE S-TRANSFERASE KAPPA"/>
    <property type="match status" value="1"/>
</dbReference>
<dbReference type="RefSeq" id="WP_127568214.1">
    <property type="nucleotide sequence ID" value="NZ_BMFB01000001.1"/>
</dbReference>